<evidence type="ECO:0000313" key="6">
    <source>
        <dbReference type="Proteomes" id="UP000252669"/>
    </source>
</evidence>
<reference evidence="5 6" key="1">
    <citation type="submission" date="2017-10" db="EMBL/GenBank/DDBJ databases">
        <title>Genomics of the genus Arcobacter.</title>
        <authorList>
            <person name="Perez-Cataluna A."/>
            <person name="Figueras M.J."/>
        </authorList>
    </citation>
    <scope>NUCLEOTIDE SEQUENCE [LARGE SCALE GENOMIC DNA]</scope>
    <source>
        <strain evidence="5 6">CECT 9230</strain>
    </source>
</reference>
<dbReference type="OrthoDB" id="9783139at2"/>
<dbReference type="Proteomes" id="UP000252669">
    <property type="component" value="Unassembled WGS sequence"/>
</dbReference>
<dbReference type="GO" id="GO:0003677">
    <property type="term" value="F:DNA binding"/>
    <property type="evidence" value="ECO:0007669"/>
    <property type="project" value="InterPro"/>
</dbReference>
<evidence type="ECO:0000256" key="1">
    <source>
        <dbReference type="ARBA" id="ARBA00022491"/>
    </source>
</evidence>
<evidence type="ECO:0000313" key="5">
    <source>
        <dbReference type="EMBL" id="RBQ30159.1"/>
    </source>
</evidence>
<dbReference type="InterPro" id="IPR002571">
    <property type="entry name" value="HrcA"/>
</dbReference>
<keyword evidence="4" id="KW-0804">Transcription</keyword>
<dbReference type="PANTHER" id="PTHR34824">
    <property type="entry name" value="HEAT-INDUCIBLE TRANSCRIPTION REPRESSOR HRCA"/>
    <property type="match status" value="1"/>
</dbReference>
<organism evidence="5 6">
    <name type="scientific">Aliarcobacter vitoriensis</name>
    <dbReference type="NCBI Taxonomy" id="2011099"/>
    <lineage>
        <taxon>Bacteria</taxon>
        <taxon>Pseudomonadati</taxon>
        <taxon>Campylobacterota</taxon>
        <taxon>Epsilonproteobacteria</taxon>
        <taxon>Campylobacterales</taxon>
        <taxon>Arcobacteraceae</taxon>
        <taxon>Aliarcobacter</taxon>
    </lineage>
</organism>
<dbReference type="InterPro" id="IPR036390">
    <property type="entry name" value="WH_DNA-bd_sf"/>
</dbReference>
<keyword evidence="2" id="KW-0805">Transcription regulation</keyword>
<dbReference type="RefSeq" id="WP_113892325.1">
    <property type="nucleotide sequence ID" value="NZ_JANJGA010000002.1"/>
</dbReference>
<dbReference type="AlphaFoldDB" id="A0A366MXG6"/>
<evidence type="ECO:0000256" key="2">
    <source>
        <dbReference type="ARBA" id="ARBA00023015"/>
    </source>
</evidence>
<dbReference type="Gene3D" id="1.10.10.10">
    <property type="entry name" value="Winged helix-like DNA-binding domain superfamily/Winged helix DNA-binding domain"/>
    <property type="match status" value="1"/>
</dbReference>
<evidence type="ECO:0000256" key="3">
    <source>
        <dbReference type="ARBA" id="ARBA00023016"/>
    </source>
</evidence>
<proteinExistence type="predicted"/>
<name>A0A366MXG6_9BACT</name>
<protein>
    <submittedName>
        <fullName evidence="5">Heat-shock protein</fullName>
    </submittedName>
</protein>
<gene>
    <name evidence="5" type="ORF">CRU91_00510</name>
</gene>
<sequence>MIDKKEFLLQSIIKAYIEHLEPIGSTQLKSMYDLSYSPATIRGYFKKLGDEGYLVQEHISSGRTPTNEALKQYWSGRLDFDLNGINIKALEYFSSKIGLTVFLKKEKKDILKNIINVENRYMILEFSTFAVSIKYSDALSRFLKDFINFDLKDILKISKDVGAYELYNSINQSLQSNDFEIFNYKEFFSLALNFDFDEFTIDRFLKGYIIDELKDGLYFDNFLPQNYIGICKFCKINNEDVKMLVIGELSKDYGYFFEQIKQF</sequence>
<dbReference type="SUPFAM" id="SSF46785">
    <property type="entry name" value="Winged helix' DNA-binding domain"/>
    <property type="match status" value="1"/>
</dbReference>
<keyword evidence="1" id="KW-0678">Repressor</keyword>
<dbReference type="EMBL" id="PDKB01000001">
    <property type="protein sequence ID" value="RBQ30159.1"/>
    <property type="molecule type" value="Genomic_DNA"/>
</dbReference>
<keyword evidence="3" id="KW-0346">Stress response</keyword>
<dbReference type="GO" id="GO:0045892">
    <property type="term" value="P:negative regulation of DNA-templated transcription"/>
    <property type="evidence" value="ECO:0007669"/>
    <property type="project" value="TreeGrafter"/>
</dbReference>
<comment type="caution">
    <text evidence="5">The sequence shown here is derived from an EMBL/GenBank/DDBJ whole genome shotgun (WGS) entry which is preliminary data.</text>
</comment>
<accession>A0A366MXG6</accession>
<dbReference type="InterPro" id="IPR036388">
    <property type="entry name" value="WH-like_DNA-bd_sf"/>
</dbReference>
<dbReference type="PANTHER" id="PTHR34824:SF1">
    <property type="entry name" value="HEAT-INDUCIBLE TRANSCRIPTION REPRESSOR HRCA"/>
    <property type="match status" value="1"/>
</dbReference>
<evidence type="ECO:0000256" key="4">
    <source>
        <dbReference type="ARBA" id="ARBA00023163"/>
    </source>
</evidence>
<keyword evidence="6" id="KW-1185">Reference proteome</keyword>